<dbReference type="Proteomes" id="UP000194948">
    <property type="component" value="Chromosome"/>
</dbReference>
<evidence type="ECO:0000256" key="8">
    <source>
        <dbReference type="PROSITE-ProRule" id="PRU00423"/>
    </source>
</evidence>
<name>A0AAQ3Y7M8_9ENTE</name>
<dbReference type="PANTHER" id="PTHR46558">
    <property type="entry name" value="TRACRIPTIONAL REGULATORY PROTEIN-RELATED-RELATED"/>
    <property type="match status" value="1"/>
</dbReference>
<dbReference type="AlphaFoldDB" id="A0AAQ3Y7M8"/>
<dbReference type="RefSeq" id="WP_086314409.1">
    <property type="nucleotide sequence ID" value="NZ_CP147244.1"/>
</dbReference>
<dbReference type="InterPro" id="IPR010982">
    <property type="entry name" value="Lambda_DNA-bd_dom_sf"/>
</dbReference>
<reference evidence="11" key="2">
    <citation type="submission" date="2024-03" db="EMBL/GenBank/DDBJ databases">
        <title>The Genome Sequence of Enterococcus sp. DIV0205d.</title>
        <authorList>
            <consortium name="The Broad Institute Genomics Platform"/>
            <consortium name="The Broad Institute Microbial Omics Core"/>
            <consortium name="The Broad Institute Genomic Center for Infectious Diseases"/>
            <person name="Earl A."/>
            <person name="Manson A."/>
            <person name="Gilmore M."/>
            <person name="Schwartman J."/>
            <person name="Shea T."/>
            <person name="Abouelleil A."/>
            <person name="Cao P."/>
            <person name="Chapman S."/>
            <person name="Cusick C."/>
            <person name="Young S."/>
            <person name="Neafsey D."/>
            <person name="Nusbaum C."/>
            <person name="Birren B."/>
        </authorList>
    </citation>
    <scope>NUCLEOTIDE SEQUENCE</scope>
    <source>
        <strain evidence="11">7F3_DIV0205</strain>
    </source>
</reference>
<keyword evidence="12" id="KW-1185">Reference proteome</keyword>
<dbReference type="Pfam" id="PF02302">
    <property type="entry name" value="PTS_IIB"/>
    <property type="match status" value="1"/>
</dbReference>
<dbReference type="Pfam" id="PF01381">
    <property type="entry name" value="HTH_3"/>
    <property type="match status" value="1"/>
</dbReference>
<dbReference type="Gene3D" id="3.40.50.2300">
    <property type="match status" value="1"/>
</dbReference>
<dbReference type="PANTHER" id="PTHR46558:SF11">
    <property type="entry name" value="HTH-TYPE TRANSCRIPTIONAL REGULATOR XRE"/>
    <property type="match status" value="1"/>
</dbReference>
<keyword evidence="2" id="KW-0597">Phosphoprotein</keyword>
<dbReference type="SUPFAM" id="SSF52794">
    <property type="entry name" value="PTS system IIB component-like"/>
    <property type="match status" value="1"/>
</dbReference>
<organism evidence="11 12">
    <name type="scientific">Candidatus Enterococcus palustris</name>
    <dbReference type="NCBI Taxonomy" id="1834189"/>
    <lineage>
        <taxon>Bacteria</taxon>
        <taxon>Bacillati</taxon>
        <taxon>Bacillota</taxon>
        <taxon>Bacilli</taxon>
        <taxon>Lactobacillales</taxon>
        <taxon>Enterococcaceae</taxon>
        <taxon>Enterococcus</taxon>
    </lineage>
</organism>
<dbReference type="CDD" id="cd00093">
    <property type="entry name" value="HTH_XRE"/>
    <property type="match status" value="1"/>
</dbReference>
<keyword evidence="4" id="KW-0808">Transferase</keyword>
<evidence type="ECO:0000256" key="5">
    <source>
        <dbReference type="ARBA" id="ARBA00022683"/>
    </source>
</evidence>
<evidence type="ECO:0000259" key="10">
    <source>
        <dbReference type="PROSITE" id="PS51100"/>
    </source>
</evidence>
<dbReference type="GO" id="GO:0009401">
    <property type="term" value="P:phosphoenolpyruvate-dependent sugar phosphotransferase system"/>
    <property type="evidence" value="ECO:0007669"/>
    <property type="project" value="UniProtKB-KW"/>
</dbReference>
<dbReference type="InterPro" id="IPR013012">
    <property type="entry name" value="PTS_EIIB_3"/>
</dbReference>
<dbReference type="PROSITE" id="PS51100">
    <property type="entry name" value="PTS_EIIB_TYPE_3"/>
    <property type="match status" value="1"/>
</dbReference>
<keyword evidence="6" id="KW-0418">Kinase</keyword>
<dbReference type="InterPro" id="IPR003501">
    <property type="entry name" value="PTS_EIIB_2/3"/>
</dbReference>
<dbReference type="PROSITE" id="PS50943">
    <property type="entry name" value="HTH_CROC1"/>
    <property type="match status" value="1"/>
</dbReference>
<dbReference type="Gene3D" id="1.10.260.40">
    <property type="entry name" value="lambda repressor-like DNA-binding domains"/>
    <property type="match status" value="1"/>
</dbReference>
<dbReference type="SUPFAM" id="SSF47413">
    <property type="entry name" value="lambda repressor-like DNA-binding domains"/>
    <property type="match status" value="1"/>
</dbReference>
<feature type="domain" description="PTS EIIB type-3" evidence="10">
    <location>
        <begin position="104"/>
        <end position="199"/>
    </location>
</feature>
<evidence type="ECO:0000256" key="1">
    <source>
        <dbReference type="ARBA" id="ARBA00022448"/>
    </source>
</evidence>
<evidence type="ECO:0000256" key="2">
    <source>
        <dbReference type="ARBA" id="ARBA00022553"/>
    </source>
</evidence>
<feature type="domain" description="HTH cro/C1-type" evidence="9">
    <location>
        <begin position="8"/>
        <end position="62"/>
    </location>
</feature>
<proteinExistence type="predicted"/>
<dbReference type="InterPro" id="IPR001387">
    <property type="entry name" value="Cro/C1-type_HTH"/>
</dbReference>
<evidence type="ECO:0000256" key="3">
    <source>
        <dbReference type="ARBA" id="ARBA00022597"/>
    </source>
</evidence>
<evidence type="ECO:0000256" key="4">
    <source>
        <dbReference type="ARBA" id="ARBA00022679"/>
    </source>
</evidence>
<accession>A0AAQ3Y7M8</accession>
<comment type="caution">
    <text evidence="8">Lacks conserved residue(s) required for the propagation of feature annotation.</text>
</comment>
<keyword evidence="3" id="KW-0762">Sugar transport</keyword>
<dbReference type="GO" id="GO:0008982">
    <property type="term" value="F:protein-N(PI)-phosphohistidine-sugar phosphotransferase activity"/>
    <property type="evidence" value="ECO:0007669"/>
    <property type="project" value="InterPro"/>
</dbReference>
<protein>
    <recommendedName>
        <fullName evidence="13">HTH cro/C1-type domain-containing protein</fullName>
    </recommendedName>
</protein>
<evidence type="ECO:0000256" key="6">
    <source>
        <dbReference type="ARBA" id="ARBA00022777"/>
    </source>
</evidence>
<keyword evidence="1" id="KW-0813">Transport</keyword>
<dbReference type="EMBL" id="CP147244">
    <property type="protein sequence ID" value="WYK00850.1"/>
    <property type="molecule type" value="Genomic_DNA"/>
</dbReference>
<dbReference type="SMART" id="SM00530">
    <property type="entry name" value="HTH_XRE"/>
    <property type="match status" value="1"/>
</dbReference>
<evidence type="ECO:0000259" key="9">
    <source>
        <dbReference type="PROSITE" id="PS50943"/>
    </source>
</evidence>
<sequence length="199" mass="22731">MIAIGSKLKELRESKKITQKELAEFLNVTPQTISKWERDKSYPDLDTLVKLSKYFQISTDKLLGNNKHSFFETLFSKKEGKAKMKKEIRMDDESIYGSEKILVFGITSMMTDYEVYTGLLVTKMNNLARTNNLGATIQAYSVSKIDEKGKEADRILLCPELSYAKEEIKRKFPEIPVTVISKKEYAALNAEKILKEALA</sequence>
<keyword evidence="7" id="KW-0238">DNA-binding</keyword>
<evidence type="ECO:0008006" key="13">
    <source>
        <dbReference type="Google" id="ProtNLM"/>
    </source>
</evidence>
<evidence type="ECO:0000313" key="12">
    <source>
        <dbReference type="Proteomes" id="UP000194948"/>
    </source>
</evidence>
<reference evidence="11" key="1">
    <citation type="submission" date="2017-05" db="EMBL/GenBank/DDBJ databases">
        <authorList>
            <consortium name="The Broad Institute Genomics Platform"/>
            <consortium name="The Broad Institute Genomic Center for Infectious Diseases"/>
            <person name="Earl A."/>
            <person name="Manson A."/>
            <person name="Schwartman J."/>
            <person name="Gilmore M."/>
            <person name="Abouelleil A."/>
            <person name="Cao P."/>
            <person name="Chapman S."/>
            <person name="Cusick C."/>
            <person name="Shea T."/>
            <person name="Young S."/>
            <person name="Neafsey D."/>
            <person name="Nusbaum C."/>
            <person name="Birren B."/>
        </authorList>
    </citation>
    <scope>NUCLEOTIDE SEQUENCE</scope>
    <source>
        <strain evidence="11">7F3_DIV0205</strain>
    </source>
</reference>
<dbReference type="GO" id="GO:0016301">
    <property type="term" value="F:kinase activity"/>
    <property type="evidence" value="ECO:0007669"/>
    <property type="project" value="UniProtKB-KW"/>
</dbReference>
<dbReference type="InterPro" id="IPR036095">
    <property type="entry name" value="PTS_EIIB-like_sf"/>
</dbReference>
<evidence type="ECO:0000256" key="7">
    <source>
        <dbReference type="ARBA" id="ARBA00023125"/>
    </source>
</evidence>
<evidence type="ECO:0000313" key="11">
    <source>
        <dbReference type="EMBL" id="WYK00850.1"/>
    </source>
</evidence>
<gene>
    <name evidence="11" type="ORF">A5821_001976</name>
</gene>
<dbReference type="GO" id="GO:0003677">
    <property type="term" value="F:DNA binding"/>
    <property type="evidence" value="ECO:0007669"/>
    <property type="project" value="UniProtKB-KW"/>
</dbReference>
<keyword evidence="5" id="KW-0598">Phosphotransferase system</keyword>